<proteinExistence type="predicted"/>
<evidence type="ECO:0000313" key="2">
    <source>
        <dbReference type="EMBL" id="CAA9261858.1"/>
    </source>
</evidence>
<gene>
    <name evidence="2" type="ORF">AVDCRST_MAG57-2680</name>
</gene>
<feature type="compositionally biased region" description="Polar residues" evidence="1">
    <location>
        <begin position="42"/>
        <end position="56"/>
    </location>
</feature>
<dbReference type="EMBL" id="CADCTI010000224">
    <property type="protein sequence ID" value="CAA9261858.1"/>
    <property type="molecule type" value="Genomic_DNA"/>
</dbReference>
<reference evidence="2" key="1">
    <citation type="submission" date="2020-02" db="EMBL/GenBank/DDBJ databases">
        <authorList>
            <person name="Meier V. D."/>
        </authorList>
    </citation>
    <scope>NUCLEOTIDE SEQUENCE</scope>
    <source>
        <strain evidence="2">AVDCRST_MAG57</strain>
    </source>
</reference>
<feature type="non-terminal residue" evidence="2">
    <location>
        <position position="1"/>
    </location>
</feature>
<dbReference type="AlphaFoldDB" id="A0A6J4IX12"/>
<feature type="non-terminal residue" evidence="2">
    <location>
        <position position="176"/>
    </location>
</feature>
<feature type="compositionally biased region" description="Low complexity" evidence="1">
    <location>
        <begin position="150"/>
        <end position="164"/>
    </location>
</feature>
<name>A0A6J4IX12_9ACTN</name>
<sequence length="176" mass="18511">CPTSPSCSSGCCCSCSPGRPGPSPGSAGSRDAWTAPGPHWTPSCSGVRTSWRNWPGTTPARWGRSVRRDCLPRRPRRAPRWPVTGNRPRTPSAGNCASSPRTFRACRRRSGPTSTAPASGWRWPGGSSTTPSATPARSARHGSRGCCTCTGRGRCPATSTSTTASRRRSVPGHPVP</sequence>
<evidence type="ECO:0000256" key="1">
    <source>
        <dbReference type="SAM" id="MobiDB-lite"/>
    </source>
</evidence>
<feature type="compositionally biased region" description="Low complexity" evidence="1">
    <location>
        <begin position="124"/>
        <end position="137"/>
    </location>
</feature>
<accession>A0A6J4IX12</accession>
<organism evidence="2">
    <name type="scientific">uncultured Blastococcus sp</name>
    <dbReference type="NCBI Taxonomy" id="217144"/>
    <lineage>
        <taxon>Bacteria</taxon>
        <taxon>Bacillati</taxon>
        <taxon>Actinomycetota</taxon>
        <taxon>Actinomycetes</taxon>
        <taxon>Geodermatophilales</taxon>
        <taxon>Geodermatophilaceae</taxon>
        <taxon>Blastococcus</taxon>
        <taxon>environmental samples</taxon>
    </lineage>
</organism>
<feature type="region of interest" description="Disordered" evidence="1">
    <location>
        <begin position="1"/>
        <end position="176"/>
    </location>
</feature>
<protein>
    <submittedName>
        <fullName evidence="2">FIG019327: membrane domain</fullName>
    </submittedName>
</protein>
<feature type="compositionally biased region" description="Polar residues" evidence="1">
    <location>
        <begin position="87"/>
        <end position="101"/>
    </location>
</feature>